<comment type="caution">
    <text evidence="4">The sequence shown here is derived from an EMBL/GenBank/DDBJ whole genome shotgun (WGS) entry which is preliminary data.</text>
</comment>
<evidence type="ECO:0000313" key="4">
    <source>
        <dbReference type="EMBL" id="OBZ70157.1"/>
    </source>
</evidence>
<name>A0A1C7M135_GRIFR</name>
<evidence type="ECO:0000256" key="2">
    <source>
        <dbReference type="ARBA" id="ARBA00023242"/>
    </source>
</evidence>
<gene>
    <name evidence="4" type="ORF">A0H81_10014</name>
</gene>
<dbReference type="OrthoDB" id="4934715at2759"/>
<evidence type="ECO:0000256" key="3">
    <source>
        <dbReference type="SAM" id="MobiDB-lite"/>
    </source>
</evidence>
<dbReference type="OMA" id="FANSNVM"/>
<dbReference type="PANTHER" id="PTHR31001">
    <property type="entry name" value="UNCHARACTERIZED TRANSCRIPTIONAL REGULATORY PROTEIN"/>
    <property type="match status" value="1"/>
</dbReference>
<keyword evidence="2" id="KW-0539">Nucleus</keyword>
<dbReference type="InterPro" id="IPR050613">
    <property type="entry name" value="Sec_Metabolite_Reg"/>
</dbReference>
<reference evidence="4 5" key="1">
    <citation type="submission" date="2016-03" db="EMBL/GenBank/DDBJ databases">
        <title>Whole genome sequencing of Grifola frondosa 9006-11.</title>
        <authorList>
            <person name="Min B."/>
            <person name="Park H."/>
            <person name="Kim J.-G."/>
            <person name="Cho H."/>
            <person name="Oh Y.-L."/>
            <person name="Kong W.-S."/>
            <person name="Choi I.-G."/>
        </authorList>
    </citation>
    <scope>NUCLEOTIDE SEQUENCE [LARGE SCALE GENOMIC DNA]</scope>
    <source>
        <strain evidence="4 5">9006-11</strain>
    </source>
</reference>
<proteinExistence type="predicted"/>
<comment type="subcellular location">
    <subcellularLocation>
        <location evidence="1">Nucleus</location>
    </subcellularLocation>
</comment>
<keyword evidence="5" id="KW-1185">Reference proteome</keyword>
<feature type="region of interest" description="Disordered" evidence="3">
    <location>
        <begin position="245"/>
        <end position="293"/>
    </location>
</feature>
<organism evidence="4 5">
    <name type="scientific">Grifola frondosa</name>
    <name type="common">Maitake</name>
    <name type="synonym">Polyporus frondosus</name>
    <dbReference type="NCBI Taxonomy" id="5627"/>
    <lineage>
        <taxon>Eukaryota</taxon>
        <taxon>Fungi</taxon>
        <taxon>Dikarya</taxon>
        <taxon>Basidiomycota</taxon>
        <taxon>Agaricomycotina</taxon>
        <taxon>Agaricomycetes</taxon>
        <taxon>Polyporales</taxon>
        <taxon>Grifolaceae</taxon>
        <taxon>Grifola</taxon>
    </lineage>
</organism>
<protein>
    <submittedName>
        <fullName evidence="4">Uncharacterized protein</fullName>
    </submittedName>
</protein>
<evidence type="ECO:0000256" key="1">
    <source>
        <dbReference type="ARBA" id="ARBA00004123"/>
    </source>
</evidence>
<dbReference type="STRING" id="5627.A0A1C7M135"/>
<feature type="compositionally biased region" description="Low complexity" evidence="3">
    <location>
        <begin position="276"/>
        <end position="286"/>
    </location>
</feature>
<dbReference type="CDD" id="cd12148">
    <property type="entry name" value="fungal_TF_MHR"/>
    <property type="match status" value="1"/>
</dbReference>
<feature type="compositionally biased region" description="Polar residues" evidence="3">
    <location>
        <begin position="260"/>
        <end position="275"/>
    </location>
</feature>
<evidence type="ECO:0000313" key="5">
    <source>
        <dbReference type="Proteomes" id="UP000092993"/>
    </source>
</evidence>
<dbReference type="Proteomes" id="UP000092993">
    <property type="component" value="Unassembled WGS sequence"/>
</dbReference>
<dbReference type="EMBL" id="LUGG01000014">
    <property type="protein sequence ID" value="OBZ70157.1"/>
    <property type="molecule type" value="Genomic_DNA"/>
</dbReference>
<dbReference type="PANTHER" id="PTHR31001:SF87">
    <property type="entry name" value="COL-21"/>
    <property type="match status" value="1"/>
</dbReference>
<accession>A0A1C7M135</accession>
<sequence length="370" mass="40642">MGRMSDFFQKVRSPRHYSDVLVLDDELLKFMQALPPHYALDPDTSLDQSHPYIPLHRFLLVTEILFVRITLNRPYLLRRLESDRYLRSRNACFESALKDFQMRQAYLASTAKEARDPVASAYREFQAAMIAGIYLVLYPKGKDTKMMFVLVDTFLRNRERIAEMDDITRREIKILEFLKSRSQSAAGSGENLADHKMAVDSPSVAKKPHTDAQLLLGLHKSPGPLGVSPSLLSGPSFANSNVMAPMASSSSAHQKPAYTQHPSYPSPVQQLQHAESSSQSGTGSPSGDDDSTAQSLLDQWCNIFSGGPAVDDTTGATGLPWGTPGLADLSGWLGASASPLLGNEPLPGVDGSDWSYWETLVNQIRSGPVT</sequence>
<dbReference type="AlphaFoldDB" id="A0A1C7M135"/>
<dbReference type="GO" id="GO:0005634">
    <property type="term" value="C:nucleus"/>
    <property type="evidence" value="ECO:0007669"/>
    <property type="project" value="UniProtKB-SubCell"/>
</dbReference>